<accession>A0A8J6P7G7</accession>
<dbReference type="EMBL" id="JACNFK010000020">
    <property type="protein sequence ID" value="MBC8519312.1"/>
    <property type="molecule type" value="Genomic_DNA"/>
</dbReference>
<evidence type="ECO:0000256" key="1">
    <source>
        <dbReference type="HAMAP-Rule" id="MF_00715"/>
    </source>
</evidence>
<dbReference type="Gene3D" id="1.20.5.300">
    <property type="match status" value="1"/>
</dbReference>
<dbReference type="InterPro" id="IPR007236">
    <property type="entry name" value="SlyX"/>
</dbReference>
<protein>
    <recommendedName>
        <fullName evidence="1">Protein SlyX homolog</fullName>
    </recommendedName>
</protein>
<sequence>MGSDKMDYNSLESRLEEIESRLSFQDNHIQELNDIISKLQLEVMTMAQRLSDSERQIQEITPSLIKSLSEETPPPHY</sequence>
<name>A0A8J6P7G7_9GAMM</name>
<reference evidence="3 4" key="1">
    <citation type="submission" date="2020-08" db="EMBL/GenBank/DDBJ databases">
        <title>Bridging the membrane lipid divide: bacteria of the FCB group superphylum have the potential to synthesize archaeal ether lipids.</title>
        <authorList>
            <person name="Villanueva L."/>
            <person name="Von Meijenfeldt F.A.B."/>
            <person name="Westbye A.B."/>
            <person name="Yadav S."/>
            <person name="Hopmans E.C."/>
            <person name="Dutilh B.E."/>
            <person name="Sinninghe Damste J.S."/>
        </authorList>
    </citation>
    <scope>NUCLEOTIDE SEQUENCE [LARGE SCALE GENOMIC DNA]</scope>
    <source>
        <strain evidence="3">NIOZ-UU100</strain>
    </source>
</reference>
<evidence type="ECO:0000313" key="3">
    <source>
        <dbReference type="EMBL" id="MBC8519312.1"/>
    </source>
</evidence>
<comment type="similarity">
    <text evidence="1">Belongs to the SlyX family.</text>
</comment>
<dbReference type="AlphaFoldDB" id="A0A8J6P7G7"/>
<feature type="region of interest" description="Disordered" evidence="2">
    <location>
        <begin position="53"/>
        <end position="77"/>
    </location>
</feature>
<dbReference type="PANTHER" id="PTHR36508">
    <property type="entry name" value="PROTEIN SLYX"/>
    <property type="match status" value="1"/>
</dbReference>
<dbReference type="PANTHER" id="PTHR36508:SF1">
    <property type="entry name" value="PROTEIN SLYX"/>
    <property type="match status" value="1"/>
</dbReference>
<evidence type="ECO:0000256" key="2">
    <source>
        <dbReference type="SAM" id="MobiDB-lite"/>
    </source>
</evidence>
<organism evidence="3 4">
    <name type="scientific">Candidatus Thiopontia autotrophica</name>
    <dbReference type="NCBI Taxonomy" id="2841688"/>
    <lineage>
        <taxon>Bacteria</taxon>
        <taxon>Pseudomonadati</taxon>
        <taxon>Pseudomonadota</taxon>
        <taxon>Gammaproteobacteria</taxon>
        <taxon>Candidatus Thiopontia</taxon>
    </lineage>
</organism>
<evidence type="ECO:0000313" key="4">
    <source>
        <dbReference type="Proteomes" id="UP000654401"/>
    </source>
</evidence>
<dbReference type="Proteomes" id="UP000654401">
    <property type="component" value="Unassembled WGS sequence"/>
</dbReference>
<proteinExistence type="inferred from homology"/>
<dbReference type="HAMAP" id="MF_00715">
    <property type="entry name" value="SlyX"/>
    <property type="match status" value="1"/>
</dbReference>
<dbReference type="Pfam" id="PF04102">
    <property type="entry name" value="SlyX"/>
    <property type="match status" value="1"/>
</dbReference>
<comment type="caution">
    <text evidence="3">The sequence shown here is derived from an EMBL/GenBank/DDBJ whole genome shotgun (WGS) entry which is preliminary data.</text>
</comment>
<gene>
    <name evidence="1" type="primary">slyX</name>
    <name evidence="3" type="ORF">H8D24_02760</name>
</gene>